<evidence type="ECO:0000259" key="9">
    <source>
        <dbReference type="Pfam" id="PF14372"/>
    </source>
</evidence>
<dbReference type="Proteomes" id="UP001281410">
    <property type="component" value="Unassembled WGS sequence"/>
</dbReference>
<evidence type="ECO:0000256" key="7">
    <source>
        <dbReference type="SAM" id="Phobius"/>
    </source>
</evidence>
<keyword evidence="2 7" id="KW-0812">Transmembrane</keyword>
<name>A0AAE0E5N1_9ROSI</name>
<dbReference type="EMBL" id="JANJYJ010000005">
    <property type="protein sequence ID" value="KAK3211759.1"/>
    <property type="molecule type" value="Genomic_DNA"/>
</dbReference>
<accession>A0AAE0E5N1</accession>
<dbReference type="Pfam" id="PF00954">
    <property type="entry name" value="S_locus_glycop"/>
    <property type="match status" value="1"/>
</dbReference>
<dbReference type="GO" id="GO:0016020">
    <property type="term" value="C:membrane"/>
    <property type="evidence" value="ECO:0007669"/>
    <property type="project" value="UniProtKB-SubCell"/>
</dbReference>
<dbReference type="GO" id="GO:0003677">
    <property type="term" value="F:DNA binding"/>
    <property type="evidence" value="ECO:0007669"/>
    <property type="project" value="InterPro"/>
</dbReference>
<evidence type="ECO:0000256" key="4">
    <source>
        <dbReference type="ARBA" id="ARBA00022989"/>
    </source>
</evidence>
<feature type="transmembrane region" description="Helical" evidence="7">
    <location>
        <begin position="334"/>
        <end position="354"/>
    </location>
</feature>
<evidence type="ECO:0000256" key="6">
    <source>
        <dbReference type="ARBA" id="ARBA00023157"/>
    </source>
</evidence>
<sequence>MSNLLNTYREDDMIDPAVVAMETKFKKYWSEMPILYALGVIVDPKIKLSRLEFLLEFIGNKLFGGVDTEPSPEPDTQPLPTSLNILKRWKKDKSASSSSSTTRSAASSVAELNRFLEAQFVADENTKNFDMLLWWKTYSYRSSVCNTGTIYLMRIDWDGLFRIYSHNLGHSSWWSVLWNSTSDRCAPKGICGLNSCCIPNYLEPGCSCLPGFALVNQGNWTSGCERNFTAESCKNTGKNYTIQLENNTIWGDVSYSVLSQTFKEDCMQACMVDCNCEAALYKDGECKKQRLPLRFGRRSQGDYSTFIKVEETSESSTDRILPTREGKKVINKDIIISCLFVSLVVVNVAILGIIHHRYRLSSYRRISYNGNIEFSGDIAPRSYSYAELEVMTD</sequence>
<proteinExistence type="predicted"/>
<keyword evidence="4 7" id="KW-1133">Transmembrane helix</keyword>
<dbReference type="GO" id="GO:0048544">
    <property type="term" value="P:recognition of pollen"/>
    <property type="evidence" value="ECO:0007669"/>
    <property type="project" value="InterPro"/>
</dbReference>
<keyword evidence="5 7" id="KW-0472">Membrane</keyword>
<keyword evidence="11" id="KW-1185">Reference proteome</keyword>
<evidence type="ECO:0000259" key="8">
    <source>
        <dbReference type="Pfam" id="PF00954"/>
    </source>
</evidence>
<dbReference type="InterPro" id="IPR000858">
    <property type="entry name" value="S_locus_glycoprot_dom"/>
</dbReference>
<comment type="caution">
    <text evidence="10">The sequence shown here is derived from an EMBL/GenBank/DDBJ whole genome shotgun (WGS) entry which is preliminary data.</text>
</comment>
<feature type="domain" description="S-locus glycoprotein" evidence="8">
    <location>
        <begin position="138"/>
        <end position="213"/>
    </location>
</feature>
<evidence type="ECO:0000256" key="5">
    <source>
        <dbReference type="ARBA" id="ARBA00023136"/>
    </source>
</evidence>
<keyword evidence="6" id="KW-1015">Disulfide bond</keyword>
<evidence type="ECO:0000313" key="11">
    <source>
        <dbReference type="Proteomes" id="UP001281410"/>
    </source>
</evidence>
<dbReference type="Pfam" id="PF14372">
    <property type="entry name" value="hAT-like_RNase-H"/>
    <property type="match status" value="1"/>
</dbReference>
<evidence type="ECO:0000256" key="3">
    <source>
        <dbReference type="ARBA" id="ARBA00022729"/>
    </source>
</evidence>
<dbReference type="SUPFAM" id="SSF53098">
    <property type="entry name" value="Ribonuclease H-like"/>
    <property type="match status" value="1"/>
</dbReference>
<organism evidence="10 11">
    <name type="scientific">Dipteronia sinensis</name>
    <dbReference type="NCBI Taxonomy" id="43782"/>
    <lineage>
        <taxon>Eukaryota</taxon>
        <taxon>Viridiplantae</taxon>
        <taxon>Streptophyta</taxon>
        <taxon>Embryophyta</taxon>
        <taxon>Tracheophyta</taxon>
        <taxon>Spermatophyta</taxon>
        <taxon>Magnoliopsida</taxon>
        <taxon>eudicotyledons</taxon>
        <taxon>Gunneridae</taxon>
        <taxon>Pentapetalae</taxon>
        <taxon>rosids</taxon>
        <taxon>malvids</taxon>
        <taxon>Sapindales</taxon>
        <taxon>Sapindaceae</taxon>
        <taxon>Hippocastanoideae</taxon>
        <taxon>Acereae</taxon>
        <taxon>Dipteronia</taxon>
    </lineage>
</organism>
<dbReference type="AlphaFoldDB" id="A0AAE0E5N1"/>
<protein>
    <submittedName>
        <fullName evidence="10">Uncharacterized protein</fullName>
    </submittedName>
</protein>
<feature type="domain" description="hAT-like transposase RNase-H fold" evidence="9">
    <location>
        <begin position="7"/>
        <end position="58"/>
    </location>
</feature>
<comment type="subcellular location">
    <subcellularLocation>
        <location evidence="1">Membrane</location>
        <topology evidence="1">Single-pass membrane protein</topology>
    </subcellularLocation>
</comment>
<gene>
    <name evidence="10" type="ORF">Dsin_016465</name>
</gene>
<dbReference type="InterPro" id="IPR025525">
    <property type="entry name" value="hAT-like_transposase_RNase-H"/>
</dbReference>
<keyword evidence="3" id="KW-0732">Signal</keyword>
<evidence type="ECO:0000313" key="10">
    <source>
        <dbReference type="EMBL" id="KAK3211759.1"/>
    </source>
</evidence>
<dbReference type="PANTHER" id="PTHR47974:SF18">
    <property type="entry name" value="RECEPTOR-LIKE SERINE_THREONINE-PROTEIN KINASE"/>
    <property type="match status" value="1"/>
</dbReference>
<reference evidence="10" key="1">
    <citation type="journal article" date="2023" name="Plant J.">
        <title>Genome sequences and population genomics provide insights into the demographic history, inbreeding, and mutation load of two 'living fossil' tree species of Dipteronia.</title>
        <authorList>
            <person name="Feng Y."/>
            <person name="Comes H.P."/>
            <person name="Chen J."/>
            <person name="Zhu S."/>
            <person name="Lu R."/>
            <person name="Zhang X."/>
            <person name="Li P."/>
            <person name="Qiu J."/>
            <person name="Olsen K.M."/>
            <person name="Qiu Y."/>
        </authorList>
    </citation>
    <scope>NUCLEOTIDE SEQUENCE</scope>
    <source>
        <strain evidence="10">NBL</strain>
    </source>
</reference>
<evidence type="ECO:0000256" key="1">
    <source>
        <dbReference type="ARBA" id="ARBA00004167"/>
    </source>
</evidence>
<dbReference type="InterPro" id="IPR012337">
    <property type="entry name" value="RNaseH-like_sf"/>
</dbReference>
<evidence type="ECO:0000256" key="2">
    <source>
        <dbReference type="ARBA" id="ARBA00022692"/>
    </source>
</evidence>
<dbReference type="PANTHER" id="PTHR47974">
    <property type="entry name" value="OS07G0415500 PROTEIN"/>
    <property type="match status" value="1"/>
</dbReference>